<evidence type="ECO:0000313" key="7">
    <source>
        <dbReference type="Ensembl" id="ENSSFOP00015006771.2"/>
    </source>
</evidence>
<proteinExistence type="predicted"/>
<dbReference type="AlphaFoldDB" id="A0A8C9R814"/>
<evidence type="ECO:0000256" key="2">
    <source>
        <dbReference type="ARBA" id="ARBA00022525"/>
    </source>
</evidence>
<dbReference type="SMART" id="SM01279">
    <property type="entry name" value="Matrilin_ccoil"/>
    <property type="match status" value="1"/>
</dbReference>
<reference evidence="7" key="3">
    <citation type="submission" date="2025-09" db="UniProtKB">
        <authorList>
            <consortium name="Ensembl"/>
        </authorList>
    </citation>
    <scope>IDENTIFICATION</scope>
</reference>
<dbReference type="InterPro" id="IPR050525">
    <property type="entry name" value="ECM_Assembly_Org"/>
</dbReference>
<dbReference type="Gene3D" id="3.40.50.410">
    <property type="entry name" value="von Willebrand factor, type A domain"/>
    <property type="match status" value="1"/>
</dbReference>
<keyword evidence="3" id="KW-0245">EGF-like domain</keyword>
<accession>A0A8C9R814</accession>
<dbReference type="Pfam" id="PF00092">
    <property type="entry name" value="VWA"/>
    <property type="match status" value="1"/>
</dbReference>
<dbReference type="Ensembl" id="ENSSFOT00015006877.2">
    <property type="protein sequence ID" value="ENSSFOP00015006771.2"/>
    <property type="gene ID" value="ENSSFOG00015004467.2"/>
</dbReference>
<dbReference type="Pfam" id="PF10393">
    <property type="entry name" value="Matrilin_ccoil"/>
    <property type="match status" value="1"/>
</dbReference>
<evidence type="ECO:0000256" key="3">
    <source>
        <dbReference type="ARBA" id="ARBA00022536"/>
    </source>
</evidence>
<dbReference type="PROSITE" id="PS50234">
    <property type="entry name" value="VWFA"/>
    <property type="match status" value="1"/>
</dbReference>
<dbReference type="InterPro" id="IPR036465">
    <property type="entry name" value="vWFA_dom_sf"/>
</dbReference>
<dbReference type="PANTHER" id="PTHR24020">
    <property type="entry name" value="COLLAGEN ALPHA"/>
    <property type="match status" value="1"/>
</dbReference>
<dbReference type="SMART" id="SM00327">
    <property type="entry name" value="VWA"/>
    <property type="match status" value="1"/>
</dbReference>
<protein>
    <submittedName>
        <fullName evidence="7">Matrilin 3a</fullName>
    </submittedName>
</protein>
<keyword evidence="4" id="KW-0732">Signal</keyword>
<comment type="subcellular location">
    <subcellularLocation>
        <location evidence="1">Secreted</location>
    </subcellularLocation>
</comment>
<dbReference type="InterPro" id="IPR002035">
    <property type="entry name" value="VWF_A"/>
</dbReference>
<evidence type="ECO:0000256" key="1">
    <source>
        <dbReference type="ARBA" id="ARBA00004613"/>
    </source>
</evidence>
<evidence type="ECO:0000313" key="8">
    <source>
        <dbReference type="Proteomes" id="UP000694397"/>
    </source>
</evidence>
<evidence type="ECO:0000259" key="6">
    <source>
        <dbReference type="PROSITE" id="PS50234"/>
    </source>
</evidence>
<dbReference type="InterPro" id="IPR036337">
    <property type="entry name" value="Matrilin_CC_sf"/>
</dbReference>
<dbReference type="GO" id="GO:0005576">
    <property type="term" value="C:extracellular region"/>
    <property type="evidence" value="ECO:0007669"/>
    <property type="project" value="UniProtKB-SubCell"/>
</dbReference>
<dbReference type="GeneTree" id="ENSGT00940000157581"/>
<keyword evidence="2" id="KW-0964">Secreted</keyword>
<feature type="domain" description="VWFA" evidence="6">
    <location>
        <begin position="19"/>
        <end position="182"/>
    </location>
</feature>
<reference evidence="7 8" key="1">
    <citation type="submission" date="2019-04" db="EMBL/GenBank/DDBJ databases">
        <authorList>
            <consortium name="Wellcome Sanger Institute Data Sharing"/>
        </authorList>
    </citation>
    <scope>NUCLEOTIDE SEQUENCE [LARGE SCALE GENOMIC DNA]</scope>
</reference>
<dbReference type="PANTHER" id="PTHR24020:SF12">
    <property type="entry name" value="MATRILIN-3"/>
    <property type="match status" value="1"/>
</dbReference>
<dbReference type="Gene3D" id="1.20.5.30">
    <property type="match status" value="1"/>
</dbReference>
<name>A0A8C9R814_SCLFO</name>
<dbReference type="SUPFAM" id="SSF53300">
    <property type="entry name" value="vWA-like"/>
    <property type="match status" value="1"/>
</dbReference>
<keyword evidence="8" id="KW-1185">Reference proteome</keyword>
<keyword evidence="5" id="KW-0677">Repeat</keyword>
<organism evidence="7 8">
    <name type="scientific">Scleropages formosus</name>
    <name type="common">Asian bonytongue</name>
    <name type="synonym">Osteoglossum formosum</name>
    <dbReference type="NCBI Taxonomy" id="113540"/>
    <lineage>
        <taxon>Eukaryota</taxon>
        <taxon>Metazoa</taxon>
        <taxon>Chordata</taxon>
        <taxon>Craniata</taxon>
        <taxon>Vertebrata</taxon>
        <taxon>Euteleostomi</taxon>
        <taxon>Actinopterygii</taxon>
        <taxon>Neopterygii</taxon>
        <taxon>Teleostei</taxon>
        <taxon>Osteoglossocephala</taxon>
        <taxon>Osteoglossomorpha</taxon>
        <taxon>Osteoglossiformes</taxon>
        <taxon>Osteoglossidae</taxon>
        <taxon>Scleropages</taxon>
    </lineage>
</organism>
<sequence length="241" mass="26775">THTHTHTHTLLQCKSRPLDLVFIIDSSRSVRSGEFEKVKVILAAMVDTLDIGSDNTRVFLLKTHLNKAALKQALTCIQPLANGTVTGLAIKTALEKVFTEYSGACQFPANIGKVAISVTDGRPQEQVEQMSAMARAEGVEIYAVGVDRTDMQTLRLMASNPVKNPVFYVEPYGLIEKLAPKFRYPIHDGVKAAVKMDPCKCEAQLAFQRQLQETLQELTDCLHLHSVKRLRGLLGNMEPFR</sequence>
<dbReference type="PRINTS" id="PR00453">
    <property type="entry name" value="VWFADOMAIN"/>
</dbReference>
<evidence type="ECO:0000256" key="4">
    <source>
        <dbReference type="ARBA" id="ARBA00022729"/>
    </source>
</evidence>
<evidence type="ECO:0000256" key="5">
    <source>
        <dbReference type="ARBA" id="ARBA00022737"/>
    </source>
</evidence>
<reference evidence="7" key="2">
    <citation type="submission" date="2025-08" db="UniProtKB">
        <authorList>
            <consortium name="Ensembl"/>
        </authorList>
    </citation>
    <scope>IDENTIFICATION</scope>
</reference>
<dbReference type="InterPro" id="IPR019466">
    <property type="entry name" value="Matrilin_CC_trimer"/>
</dbReference>
<dbReference type="Proteomes" id="UP000694397">
    <property type="component" value="Chromosome 1"/>
</dbReference>